<dbReference type="OrthoDB" id="10564309at2759"/>
<protein>
    <submittedName>
        <fullName evidence="1">Uncharacterized protein</fullName>
    </submittedName>
</protein>
<dbReference type="RefSeq" id="XP_040790038.1">
    <property type="nucleotide sequence ID" value="XM_040938546.1"/>
</dbReference>
<name>A0A9P4L9X0_9PLEO</name>
<organism evidence="1 2">
    <name type="scientific">Cucurbitaria berberidis CBS 394.84</name>
    <dbReference type="NCBI Taxonomy" id="1168544"/>
    <lineage>
        <taxon>Eukaryota</taxon>
        <taxon>Fungi</taxon>
        <taxon>Dikarya</taxon>
        <taxon>Ascomycota</taxon>
        <taxon>Pezizomycotina</taxon>
        <taxon>Dothideomycetes</taxon>
        <taxon>Pleosporomycetidae</taxon>
        <taxon>Pleosporales</taxon>
        <taxon>Pleosporineae</taxon>
        <taxon>Cucurbitariaceae</taxon>
        <taxon>Cucurbitaria</taxon>
    </lineage>
</organism>
<sequence>MTNKNGKRRECAIILDVPYRLSCHCTLTDSDFASCWVTHSPRDDGVTLVHHTQPSPPRTEEKVKESKRRAALRKLGGRAAADDENVVFNPSAFTLALLSRKPLYCQCGGAWSLSLGCGLGVACTWVSFY</sequence>
<keyword evidence="2" id="KW-1185">Reference proteome</keyword>
<gene>
    <name evidence="1" type="ORF">K460DRAFT_58851</name>
</gene>
<proteinExistence type="predicted"/>
<evidence type="ECO:0000313" key="1">
    <source>
        <dbReference type="EMBL" id="KAF1847475.1"/>
    </source>
</evidence>
<dbReference type="Proteomes" id="UP000800039">
    <property type="component" value="Unassembled WGS sequence"/>
</dbReference>
<reference evidence="1" key="1">
    <citation type="submission" date="2020-01" db="EMBL/GenBank/DDBJ databases">
        <authorList>
            <consortium name="DOE Joint Genome Institute"/>
            <person name="Haridas S."/>
            <person name="Albert R."/>
            <person name="Binder M."/>
            <person name="Bloem J."/>
            <person name="Labutti K."/>
            <person name="Salamov A."/>
            <person name="Andreopoulos B."/>
            <person name="Baker S.E."/>
            <person name="Barry K."/>
            <person name="Bills G."/>
            <person name="Bluhm B.H."/>
            <person name="Cannon C."/>
            <person name="Castanera R."/>
            <person name="Culley D.E."/>
            <person name="Daum C."/>
            <person name="Ezra D."/>
            <person name="Gonzalez J.B."/>
            <person name="Henrissat B."/>
            <person name="Kuo A."/>
            <person name="Liang C."/>
            <person name="Lipzen A."/>
            <person name="Lutzoni F."/>
            <person name="Magnuson J."/>
            <person name="Mondo S."/>
            <person name="Nolan M."/>
            <person name="Ohm R."/>
            <person name="Pangilinan J."/>
            <person name="Park H.-J."/>
            <person name="Ramirez L."/>
            <person name="Alfaro M."/>
            <person name="Sun H."/>
            <person name="Tritt A."/>
            <person name="Yoshinaga Y."/>
            <person name="Zwiers L.-H."/>
            <person name="Turgeon B.G."/>
            <person name="Goodwin S.B."/>
            <person name="Spatafora J.W."/>
            <person name="Crous P.W."/>
            <person name="Grigoriev I.V."/>
        </authorList>
    </citation>
    <scope>NUCLEOTIDE SEQUENCE</scope>
    <source>
        <strain evidence="1">CBS 394.84</strain>
    </source>
</reference>
<accession>A0A9P4L9X0</accession>
<comment type="caution">
    <text evidence="1">The sequence shown here is derived from an EMBL/GenBank/DDBJ whole genome shotgun (WGS) entry which is preliminary data.</text>
</comment>
<dbReference type="EMBL" id="ML976615">
    <property type="protein sequence ID" value="KAF1847475.1"/>
    <property type="molecule type" value="Genomic_DNA"/>
</dbReference>
<dbReference type="AlphaFoldDB" id="A0A9P4L9X0"/>
<dbReference type="GeneID" id="63855802"/>
<evidence type="ECO:0000313" key="2">
    <source>
        <dbReference type="Proteomes" id="UP000800039"/>
    </source>
</evidence>